<evidence type="ECO:0000256" key="9">
    <source>
        <dbReference type="ARBA" id="ARBA00023136"/>
    </source>
</evidence>
<feature type="domain" description="G-protein coupled receptors family 3 profile" evidence="19">
    <location>
        <begin position="414"/>
        <end position="660"/>
    </location>
</feature>
<dbReference type="PROSITE" id="PS50259">
    <property type="entry name" value="G_PROTEIN_RECEP_F3_4"/>
    <property type="match status" value="1"/>
</dbReference>
<feature type="transmembrane region" description="Helical" evidence="18">
    <location>
        <begin position="451"/>
        <end position="472"/>
    </location>
</feature>
<evidence type="ECO:0000256" key="7">
    <source>
        <dbReference type="ARBA" id="ARBA00023018"/>
    </source>
</evidence>
<keyword evidence="5" id="KW-0732">Signal</keyword>
<keyword evidence="6 18" id="KW-1133">Transmembrane helix</keyword>
<name>A0A7I8W3K7_9ANNE</name>
<dbReference type="OrthoDB" id="2129233at2759"/>
<evidence type="ECO:0000256" key="5">
    <source>
        <dbReference type="ARBA" id="ARBA00022729"/>
    </source>
</evidence>
<keyword evidence="11" id="KW-0675">Receptor</keyword>
<dbReference type="CDD" id="cd12913">
    <property type="entry name" value="PDC1_MCP_like"/>
    <property type="match status" value="1"/>
</dbReference>
<gene>
    <name evidence="20" type="ORF">DGYR_LOCUS10862</name>
</gene>
<evidence type="ECO:0000256" key="2">
    <source>
        <dbReference type="ARBA" id="ARBA00007242"/>
    </source>
</evidence>
<comment type="similarity">
    <text evidence="2">Belongs to the G-protein coupled receptor 3 family.</text>
</comment>
<dbReference type="Gene3D" id="3.30.450.20">
    <property type="entry name" value="PAS domain"/>
    <property type="match status" value="1"/>
</dbReference>
<evidence type="ECO:0000256" key="18">
    <source>
        <dbReference type="SAM" id="Phobius"/>
    </source>
</evidence>
<keyword evidence="7" id="KW-0770">Synapse</keyword>
<feature type="transmembrane region" description="Helical" evidence="18">
    <location>
        <begin position="417"/>
        <end position="439"/>
    </location>
</feature>
<keyword evidence="21" id="KW-1185">Reference proteome</keyword>
<feature type="transmembrane region" description="Helical" evidence="18">
    <location>
        <begin position="602"/>
        <end position="626"/>
    </location>
</feature>
<dbReference type="InterPro" id="IPR043458">
    <property type="entry name" value="GPR158/179"/>
</dbReference>
<dbReference type="GO" id="GO:0045211">
    <property type="term" value="C:postsynaptic membrane"/>
    <property type="evidence" value="ECO:0007669"/>
    <property type="project" value="UniProtKB-SubCell"/>
</dbReference>
<accession>A0A7I8W3K7</accession>
<evidence type="ECO:0000313" key="20">
    <source>
        <dbReference type="EMBL" id="CAD5123151.1"/>
    </source>
</evidence>
<dbReference type="EMBL" id="CAJFCJ010000019">
    <property type="protein sequence ID" value="CAD5123151.1"/>
    <property type="molecule type" value="Genomic_DNA"/>
</dbReference>
<organism evidence="20 21">
    <name type="scientific">Dimorphilus gyrociliatus</name>
    <dbReference type="NCBI Taxonomy" id="2664684"/>
    <lineage>
        <taxon>Eukaryota</taxon>
        <taxon>Metazoa</taxon>
        <taxon>Spiralia</taxon>
        <taxon>Lophotrochozoa</taxon>
        <taxon>Annelida</taxon>
        <taxon>Polychaeta</taxon>
        <taxon>Polychaeta incertae sedis</taxon>
        <taxon>Dinophilidae</taxon>
        <taxon>Dimorphilus</taxon>
    </lineage>
</organism>
<dbReference type="PANTHER" id="PTHR32546:SF29">
    <property type="entry name" value="G-PROTEIN COUPLED RECEPTORS FAMILY 3 PROFILE DOMAIN-CONTAINING PROTEIN"/>
    <property type="match status" value="1"/>
</dbReference>
<comment type="caution">
    <text evidence="20">The sequence shown here is derived from an EMBL/GenBank/DDBJ whole genome shotgun (WGS) entry which is preliminary data.</text>
</comment>
<protein>
    <submittedName>
        <fullName evidence="20">DgyrCDS11521</fullName>
    </submittedName>
</protein>
<keyword evidence="3" id="KW-1003">Cell membrane</keyword>
<dbReference type="InterPro" id="IPR017978">
    <property type="entry name" value="GPCR_3_C"/>
</dbReference>
<feature type="transmembrane region" description="Helical" evidence="18">
    <location>
        <begin position="484"/>
        <end position="502"/>
    </location>
</feature>
<evidence type="ECO:0000256" key="1">
    <source>
        <dbReference type="ARBA" id="ARBA00004487"/>
    </source>
</evidence>
<evidence type="ECO:0000256" key="11">
    <source>
        <dbReference type="ARBA" id="ARBA00023170"/>
    </source>
</evidence>
<evidence type="ECO:0000256" key="8">
    <source>
        <dbReference type="ARBA" id="ARBA00023040"/>
    </source>
</evidence>
<evidence type="ECO:0000256" key="14">
    <source>
        <dbReference type="ARBA" id="ARBA00023257"/>
    </source>
</evidence>
<evidence type="ECO:0000256" key="3">
    <source>
        <dbReference type="ARBA" id="ARBA00022475"/>
    </source>
</evidence>
<dbReference type="InterPro" id="IPR054714">
    <property type="entry name" value="GPR158_179_extracellular"/>
</dbReference>
<keyword evidence="10" id="KW-1015">Disulfide bond</keyword>
<dbReference type="PANTHER" id="PTHR32546">
    <property type="entry name" value="G-PROTEIN COUPLED RECEPTOR 158-RELATED"/>
    <property type="match status" value="1"/>
</dbReference>
<dbReference type="GO" id="GO:0004930">
    <property type="term" value="F:G protein-coupled receptor activity"/>
    <property type="evidence" value="ECO:0007669"/>
    <property type="project" value="UniProtKB-KW"/>
</dbReference>
<dbReference type="Pfam" id="PF22572">
    <property type="entry name" value="GPR158_179_EC"/>
    <property type="match status" value="1"/>
</dbReference>
<comment type="subcellular location">
    <subcellularLocation>
        <location evidence="1">Cell projection</location>
        <location evidence="1">Neuron projection</location>
    </subcellularLocation>
    <subcellularLocation>
        <location evidence="16">Postsynaptic cell membrane</location>
        <topology evidence="16">Multi-pass membrane protein</topology>
    </subcellularLocation>
</comment>
<keyword evidence="13" id="KW-0807">Transducer</keyword>
<reference evidence="20 21" key="1">
    <citation type="submission" date="2020-08" db="EMBL/GenBank/DDBJ databases">
        <authorList>
            <person name="Hejnol A."/>
        </authorList>
    </citation>
    <scope>NUCLEOTIDE SEQUENCE [LARGE SCALE GENOMIC DNA]</scope>
</reference>
<evidence type="ECO:0000256" key="10">
    <source>
        <dbReference type="ARBA" id="ARBA00023157"/>
    </source>
</evidence>
<feature type="transmembrane region" description="Helical" evidence="18">
    <location>
        <begin position="523"/>
        <end position="544"/>
    </location>
</feature>
<evidence type="ECO:0000256" key="17">
    <source>
        <dbReference type="SAM" id="MobiDB-lite"/>
    </source>
</evidence>
<feature type="transmembrane region" description="Helical" evidence="18">
    <location>
        <begin position="632"/>
        <end position="654"/>
    </location>
</feature>
<evidence type="ECO:0000256" key="16">
    <source>
        <dbReference type="ARBA" id="ARBA00034104"/>
    </source>
</evidence>
<keyword evidence="12" id="KW-0325">Glycoprotein</keyword>
<dbReference type="Proteomes" id="UP000549394">
    <property type="component" value="Unassembled WGS sequence"/>
</dbReference>
<dbReference type="GO" id="GO:0043005">
    <property type="term" value="C:neuron projection"/>
    <property type="evidence" value="ECO:0007669"/>
    <property type="project" value="UniProtKB-SubCell"/>
</dbReference>
<evidence type="ECO:0000256" key="13">
    <source>
        <dbReference type="ARBA" id="ARBA00023224"/>
    </source>
</evidence>
<keyword evidence="8" id="KW-0297">G-protein coupled receptor</keyword>
<keyword evidence="9 18" id="KW-0472">Membrane</keyword>
<feature type="transmembrane region" description="Helical" evidence="18">
    <location>
        <begin position="567"/>
        <end position="590"/>
    </location>
</feature>
<evidence type="ECO:0000256" key="15">
    <source>
        <dbReference type="ARBA" id="ARBA00023273"/>
    </source>
</evidence>
<sequence length="810" mass="91863">MQYERRWLGGMKSALLVFDYQTFFVFILLLMILAAAKANEDRPADDQETGSSGDIGDEPTQGNATLLDRVDKFLRIVEQYERNRGNCTAGVGTILGKGVVVQYGRRRFRKQAEVAVHRANLLTRLWRFMKQEEIQSEVLLYTLVHSMVASDKDIFAAGNCYDKDQFKNYTLFCPYAHRLRNSSTEITVKDLSVAYKYLNNGSEFFREPKTKAQRKLNSSYALSVGLFQYRYNESEHKPTVDLESIQIDYDDGHWGLPYFDCGGGDIWMMTYTVPFFGYDQENRRYYFKGTSGIDIDLQKVDIDQCPQKEGKEYNHFAGTHKCKLETTKCVPVPGLGFSRGSYHCVCKEGYYFPNTDIPVEKRYYDGSDVERAFELETRGSASDYQTNFTCLPCAKGCKTCLDKTPCLLQLNWVHRSVLLGISCVLMAAIPLLVVFTYKYSDVKVLKAASPVLLRIILLGAFLLYCPMIVQYFEPTQVSCCLRVWMREIGFSISYGALLLKTWRISVVFRVRSAQRVKISDTDLIKRLLFIVLLFSVYLTVRMVIGRPKVMKATHSSKKHAYQCSWDTWDYCAAVAELCLLLWGIRLCIVVRKAPSEFNESRFISWAIYNETLLSLFLNITMFFLQSIANPDLLYLVLFIHTQLTTTVLLGFLFGSKAYLVYKYRGKSEQAATTINRGSKYVAAPKSNYSVQMTSVATSGNVSNMTGTAEGEMQEEDIQCTPRSPESVLQTSMSGGGGNGGTLAKDIEEEFKRLYTQLETLKQKNMKLGNPHLSVKLSAMTEAACSCPPSPSENGRKVIISLDKIEESTHL</sequence>
<evidence type="ECO:0000256" key="4">
    <source>
        <dbReference type="ARBA" id="ARBA00022692"/>
    </source>
</evidence>
<dbReference type="CDD" id="cd15293">
    <property type="entry name" value="7tmC_GPR158-like"/>
    <property type="match status" value="1"/>
</dbReference>
<keyword evidence="4 18" id="KW-0812">Transmembrane</keyword>
<dbReference type="InterPro" id="IPR000337">
    <property type="entry name" value="GPCR_3"/>
</dbReference>
<dbReference type="Pfam" id="PF00003">
    <property type="entry name" value="7tm_3"/>
    <property type="match status" value="1"/>
</dbReference>
<proteinExistence type="inferred from homology"/>
<keyword evidence="14" id="KW-0628">Postsynaptic cell membrane</keyword>
<feature type="region of interest" description="Disordered" evidence="17">
    <location>
        <begin position="41"/>
        <end position="63"/>
    </location>
</feature>
<evidence type="ECO:0000256" key="12">
    <source>
        <dbReference type="ARBA" id="ARBA00023180"/>
    </source>
</evidence>
<evidence type="ECO:0000259" key="19">
    <source>
        <dbReference type="PROSITE" id="PS50259"/>
    </source>
</evidence>
<evidence type="ECO:0000256" key="6">
    <source>
        <dbReference type="ARBA" id="ARBA00022989"/>
    </source>
</evidence>
<evidence type="ECO:0000313" key="21">
    <source>
        <dbReference type="Proteomes" id="UP000549394"/>
    </source>
</evidence>
<dbReference type="AlphaFoldDB" id="A0A7I8W3K7"/>
<dbReference type="PRINTS" id="PR00248">
    <property type="entry name" value="GPCRMGR"/>
</dbReference>
<keyword evidence="15" id="KW-0966">Cell projection</keyword>